<evidence type="ECO:0000256" key="1">
    <source>
        <dbReference type="SAM" id="MobiDB-lite"/>
    </source>
</evidence>
<name>A0A7W8QMZ5_9ACTN</name>
<feature type="compositionally biased region" description="Low complexity" evidence="1">
    <location>
        <begin position="153"/>
        <end position="168"/>
    </location>
</feature>
<dbReference type="CDD" id="cd07823">
    <property type="entry name" value="SRPBCC_5"/>
    <property type="match status" value="1"/>
</dbReference>
<dbReference type="PANTHER" id="PTHR38588:SF1">
    <property type="entry name" value="BLL0334 PROTEIN"/>
    <property type="match status" value="1"/>
</dbReference>
<dbReference type="InterPro" id="IPR010419">
    <property type="entry name" value="CO_DH_gsu"/>
</dbReference>
<keyword evidence="4" id="KW-1185">Reference proteome</keyword>
<organism evidence="3 4">
    <name type="scientific">Nocardiopsis composta</name>
    <dbReference type="NCBI Taxonomy" id="157465"/>
    <lineage>
        <taxon>Bacteria</taxon>
        <taxon>Bacillati</taxon>
        <taxon>Actinomycetota</taxon>
        <taxon>Actinomycetes</taxon>
        <taxon>Streptosporangiales</taxon>
        <taxon>Nocardiopsidaceae</taxon>
        <taxon>Nocardiopsis</taxon>
    </lineage>
</organism>
<gene>
    <name evidence="3" type="ORF">HDA36_003073</name>
</gene>
<evidence type="ECO:0000256" key="2">
    <source>
        <dbReference type="SAM" id="Phobius"/>
    </source>
</evidence>
<keyword evidence="2" id="KW-0812">Transmembrane</keyword>
<dbReference type="PANTHER" id="PTHR38588">
    <property type="entry name" value="BLL0334 PROTEIN"/>
    <property type="match status" value="1"/>
</dbReference>
<evidence type="ECO:0000313" key="3">
    <source>
        <dbReference type="EMBL" id="MBB5432989.1"/>
    </source>
</evidence>
<feature type="region of interest" description="Disordered" evidence="1">
    <location>
        <begin position="147"/>
        <end position="192"/>
    </location>
</feature>
<accession>A0A7W8QMZ5</accession>
<dbReference type="Proteomes" id="UP000572635">
    <property type="component" value="Unassembled WGS sequence"/>
</dbReference>
<dbReference type="Gene3D" id="3.30.530.20">
    <property type="match status" value="1"/>
</dbReference>
<protein>
    <submittedName>
        <fullName evidence="3">Carbon monoxide dehydrogenase subunit G</fullName>
    </submittedName>
</protein>
<dbReference type="SUPFAM" id="SSF55961">
    <property type="entry name" value="Bet v1-like"/>
    <property type="match status" value="1"/>
</dbReference>
<dbReference type="AlphaFoldDB" id="A0A7W8QMZ5"/>
<dbReference type="RefSeq" id="WP_184392472.1">
    <property type="nucleotide sequence ID" value="NZ_BAAAJD010000010.1"/>
</dbReference>
<dbReference type="InterPro" id="IPR023393">
    <property type="entry name" value="START-like_dom_sf"/>
</dbReference>
<keyword evidence="2" id="KW-0472">Membrane</keyword>
<proteinExistence type="predicted"/>
<dbReference type="Pfam" id="PF06240">
    <property type="entry name" value="COXG"/>
    <property type="match status" value="1"/>
</dbReference>
<comment type="caution">
    <text evidence="3">The sequence shown here is derived from an EMBL/GenBank/DDBJ whole genome shotgun (WGS) entry which is preliminary data.</text>
</comment>
<evidence type="ECO:0000313" key="4">
    <source>
        <dbReference type="Proteomes" id="UP000572635"/>
    </source>
</evidence>
<sequence length="241" mass="25537">MSIRLEHRFTVPVPVEEAWDVLLDVERVAPCMPGATLESVDGDAFTGKVRVKVGPITVTYRGEARITEKDPRTRTVRIEASGKEARGSGTASGTVLARLAGPEGSTEVTVETDITVTGRVAQFGRGVMADVSERLVSRFADNLAAELAGSGGSEPEPAAAEPAAPPESGAGGAEEERAAAERTRAAARASREADQEALDLLRTAGVPVLKRVLPLLAGAVVAVLVLRRLRRRCRRRSAPRR</sequence>
<feature type="compositionally biased region" description="Basic and acidic residues" evidence="1">
    <location>
        <begin position="174"/>
        <end position="192"/>
    </location>
</feature>
<dbReference type="EMBL" id="JACHDB010000001">
    <property type="protein sequence ID" value="MBB5432989.1"/>
    <property type="molecule type" value="Genomic_DNA"/>
</dbReference>
<reference evidence="3 4" key="1">
    <citation type="submission" date="2020-08" db="EMBL/GenBank/DDBJ databases">
        <title>Sequencing the genomes of 1000 actinobacteria strains.</title>
        <authorList>
            <person name="Klenk H.-P."/>
        </authorList>
    </citation>
    <scope>NUCLEOTIDE SEQUENCE [LARGE SCALE GENOMIC DNA]</scope>
    <source>
        <strain evidence="3 4">DSM 44551</strain>
    </source>
</reference>
<keyword evidence="2" id="KW-1133">Transmembrane helix</keyword>
<feature type="transmembrane region" description="Helical" evidence="2">
    <location>
        <begin position="208"/>
        <end position="226"/>
    </location>
</feature>